<dbReference type="STRING" id="246404.A0A507DEX0"/>
<feature type="compositionally biased region" description="Acidic residues" evidence="1">
    <location>
        <begin position="1"/>
        <end position="12"/>
    </location>
</feature>
<reference evidence="2 3" key="1">
    <citation type="journal article" date="2019" name="Sci. Rep.">
        <title>Comparative genomics of chytrid fungi reveal insights into the obligate biotrophic and pathogenic lifestyle of Synchytrium endobioticum.</title>
        <authorList>
            <person name="van de Vossenberg B.T.L.H."/>
            <person name="Warris S."/>
            <person name="Nguyen H.D.T."/>
            <person name="van Gent-Pelzer M.P.E."/>
            <person name="Joly D.L."/>
            <person name="van de Geest H.C."/>
            <person name="Bonants P.J.M."/>
            <person name="Smith D.S."/>
            <person name="Levesque C.A."/>
            <person name="van der Lee T.A.J."/>
        </authorList>
    </citation>
    <scope>NUCLEOTIDE SEQUENCE [LARGE SCALE GENOMIC DNA]</scope>
    <source>
        <strain evidence="2 3">CBS 675.73</strain>
    </source>
</reference>
<evidence type="ECO:0008006" key="4">
    <source>
        <dbReference type="Google" id="ProtNLM"/>
    </source>
</evidence>
<evidence type="ECO:0000256" key="1">
    <source>
        <dbReference type="SAM" id="MobiDB-lite"/>
    </source>
</evidence>
<dbReference type="SUPFAM" id="SSF52540">
    <property type="entry name" value="P-loop containing nucleoside triphosphate hydrolases"/>
    <property type="match status" value="1"/>
</dbReference>
<feature type="region of interest" description="Disordered" evidence="1">
    <location>
        <begin position="1"/>
        <end position="93"/>
    </location>
</feature>
<dbReference type="OrthoDB" id="1929311at2759"/>
<keyword evidence="3" id="KW-1185">Reference proteome</keyword>
<comment type="caution">
    <text evidence="2">The sequence shown here is derived from an EMBL/GenBank/DDBJ whole genome shotgun (WGS) entry which is preliminary data.</text>
</comment>
<name>A0A507DEX0_9FUNG</name>
<dbReference type="PANTHER" id="PTHR24030">
    <property type="entry name" value="PROTEIN CMSS1"/>
    <property type="match status" value="1"/>
</dbReference>
<dbReference type="EMBL" id="QEAP01001215">
    <property type="protein sequence ID" value="TPX49400.1"/>
    <property type="molecule type" value="Genomic_DNA"/>
</dbReference>
<feature type="compositionally biased region" description="Low complexity" evidence="1">
    <location>
        <begin position="62"/>
        <end position="74"/>
    </location>
</feature>
<gene>
    <name evidence="2" type="ORF">CcCBS67573_g10163</name>
</gene>
<feature type="compositionally biased region" description="Acidic residues" evidence="1">
    <location>
        <begin position="51"/>
        <end position="61"/>
    </location>
</feature>
<feature type="compositionally biased region" description="Basic residues" evidence="1">
    <location>
        <begin position="75"/>
        <end position="89"/>
    </location>
</feature>
<dbReference type="InterPro" id="IPR032704">
    <property type="entry name" value="Cms1"/>
</dbReference>
<organism evidence="2 3">
    <name type="scientific">Chytriomyces confervae</name>
    <dbReference type="NCBI Taxonomy" id="246404"/>
    <lineage>
        <taxon>Eukaryota</taxon>
        <taxon>Fungi</taxon>
        <taxon>Fungi incertae sedis</taxon>
        <taxon>Chytridiomycota</taxon>
        <taxon>Chytridiomycota incertae sedis</taxon>
        <taxon>Chytridiomycetes</taxon>
        <taxon>Chytridiales</taxon>
        <taxon>Chytriomycetaceae</taxon>
        <taxon>Chytriomyces</taxon>
    </lineage>
</organism>
<evidence type="ECO:0000313" key="3">
    <source>
        <dbReference type="Proteomes" id="UP000320333"/>
    </source>
</evidence>
<dbReference type="Gene3D" id="3.40.50.300">
    <property type="entry name" value="P-loop containing nucleotide triphosphate hydrolases"/>
    <property type="match status" value="1"/>
</dbReference>
<evidence type="ECO:0000313" key="2">
    <source>
        <dbReference type="EMBL" id="TPX49400.1"/>
    </source>
</evidence>
<sequence length="259" mass="28576">MKSADSLDDDYLLDLNASPEPTRTKRNRPDDDEDDEDNNGPSIVNLPTADDIIDEAPDSDPETTPAATATTTAATKKKPKKEHPKKKKKLNTDLEAKSKLARAEIFELAHSVEFTPDGDDQVPLPEDRSIESMLAYVTAIKKTSESQILIVTPSAERAITVIPALKPIGKIAKLFARHMKVEEQVKQLQAHAFPVCVGTPNRILKLLEAGALKSENLGYILLDGTSRDKKLRSFFDIPELKLDVIALLKLVSENKVIVF</sequence>
<accession>A0A507DEX0</accession>
<protein>
    <recommendedName>
        <fullName evidence="4">Protein CMS1</fullName>
    </recommendedName>
</protein>
<proteinExistence type="predicted"/>
<dbReference type="InterPro" id="IPR027417">
    <property type="entry name" value="P-loop_NTPase"/>
</dbReference>
<dbReference type="Pfam" id="PF14617">
    <property type="entry name" value="CMS1"/>
    <property type="match status" value="1"/>
</dbReference>
<dbReference type="AlphaFoldDB" id="A0A507DEX0"/>
<dbReference type="Proteomes" id="UP000320333">
    <property type="component" value="Unassembled WGS sequence"/>
</dbReference>
<dbReference type="GO" id="GO:0005634">
    <property type="term" value="C:nucleus"/>
    <property type="evidence" value="ECO:0007669"/>
    <property type="project" value="TreeGrafter"/>
</dbReference>
<dbReference type="PANTHER" id="PTHR24030:SF0">
    <property type="entry name" value="PROTEIN CMSS1"/>
    <property type="match status" value="1"/>
</dbReference>
<dbReference type="GO" id="GO:0030686">
    <property type="term" value="C:90S preribosome"/>
    <property type="evidence" value="ECO:0007669"/>
    <property type="project" value="TreeGrafter"/>
</dbReference>